<dbReference type="OrthoDB" id="2407081at2759"/>
<comment type="caution">
    <text evidence="1">The sequence shown here is derived from an EMBL/GenBank/DDBJ whole genome shotgun (WGS) entry which is preliminary data.</text>
</comment>
<organism evidence="1 2">
    <name type="scientific">Paraglomus brasilianum</name>
    <dbReference type="NCBI Taxonomy" id="144538"/>
    <lineage>
        <taxon>Eukaryota</taxon>
        <taxon>Fungi</taxon>
        <taxon>Fungi incertae sedis</taxon>
        <taxon>Mucoromycota</taxon>
        <taxon>Glomeromycotina</taxon>
        <taxon>Glomeromycetes</taxon>
        <taxon>Paraglomerales</taxon>
        <taxon>Paraglomeraceae</taxon>
        <taxon>Paraglomus</taxon>
    </lineage>
</organism>
<dbReference type="Proteomes" id="UP000789739">
    <property type="component" value="Unassembled WGS sequence"/>
</dbReference>
<keyword evidence="2" id="KW-1185">Reference proteome</keyword>
<gene>
    <name evidence="1" type="ORF">PBRASI_LOCUS4153</name>
</gene>
<evidence type="ECO:0000313" key="2">
    <source>
        <dbReference type="Proteomes" id="UP000789739"/>
    </source>
</evidence>
<evidence type="ECO:0000313" key="1">
    <source>
        <dbReference type="EMBL" id="CAG8531894.1"/>
    </source>
</evidence>
<name>A0A9N9FFC1_9GLOM</name>
<sequence length="259" mass="29879">LVLAVLDYFYLWKLSYRIGGYHLLKEVQKYNVEEVTAEGFSSKALQSEYPGYKFSWIEIEVKGIKEMLKGFPDFDLVMNKADGIGIKVSCNQAVVFIEVSGSPSKPDEKHIKDDAEKLLKEATFGLVSLLRNYLDKPAKMAKNVHIYMIQCIGDRITLSEFSLNGKYRYKTSQIKSARLPFSFTEIADYLEIFELLYALIDGLENQTKLLHELRLLPNDRVPKVRDWLWVPDTTASSLSIIYCFIVFFTAIDEERRDEV</sequence>
<accession>A0A9N9FFC1</accession>
<reference evidence="1" key="1">
    <citation type="submission" date="2021-06" db="EMBL/GenBank/DDBJ databases">
        <authorList>
            <person name="Kallberg Y."/>
            <person name="Tangrot J."/>
            <person name="Rosling A."/>
        </authorList>
    </citation>
    <scope>NUCLEOTIDE SEQUENCE</scope>
    <source>
        <strain evidence="1">BR232B</strain>
    </source>
</reference>
<dbReference type="EMBL" id="CAJVPI010000414">
    <property type="protein sequence ID" value="CAG8531894.1"/>
    <property type="molecule type" value="Genomic_DNA"/>
</dbReference>
<feature type="non-terminal residue" evidence="1">
    <location>
        <position position="1"/>
    </location>
</feature>
<protein>
    <submittedName>
        <fullName evidence="1">7851_t:CDS:1</fullName>
    </submittedName>
</protein>
<dbReference type="AlphaFoldDB" id="A0A9N9FFC1"/>
<proteinExistence type="predicted"/>